<reference evidence="2 3" key="1">
    <citation type="submission" date="2020-02" db="EMBL/GenBank/DDBJ databases">
        <authorList>
            <person name="Li G."/>
        </authorList>
    </citation>
    <scope>NUCLEOTIDE SEQUENCE [LARGE SCALE GENOMIC DNA]</scope>
    <source>
        <strain evidence="2 3">DSM 102029</strain>
    </source>
</reference>
<dbReference type="EMBL" id="CP048630">
    <property type="protein sequence ID" value="QIB32456.1"/>
    <property type="molecule type" value="Genomic_DNA"/>
</dbReference>
<keyword evidence="3" id="KW-1185">Reference proteome</keyword>
<sequence>MGDEREMKPNRRKEVVAGRANGLFALGLALLLGGCAGGGLTSGLSDESLAQAIGAAPKSEATAPAATGPYKELPYPNFGAPKQVGDRPVMTPAETEQMQSDLEGLAKEREQKMLKELEQSQ</sequence>
<evidence type="ECO:0000313" key="2">
    <source>
        <dbReference type="EMBL" id="QIB32456.1"/>
    </source>
</evidence>
<dbReference type="AlphaFoldDB" id="A0A6P1YID5"/>
<gene>
    <name evidence="2" type="ORF">G3A50_01120</name>
</gene>
<protein>
    <recommendedName>
        <fullName evidence="4">DUF3035 domain-containing protein</fullName>
    </recommendedName>
</protein>
<feature type="region of interest" description="Disordered" evidence="1">
    <location>
        <begin position="55"/>
        <end position="99"/>
    </location>
</feature>
<dbReference type="KEGG" id="apra:G3A50_01120"/>
<dbReference type="PROSITE" id="PS51257">
    <property type="entry name" value="PROKAR_LIPOPROTEIN"/>
    <property type="match status" value="1"/>
</dbReference>
<accession>A0A6P1YID5</accession>
<feature type="compositionally biased region" description="Low complexity" evidence="1">
    <location>
        <begin position="55"/>
        <end position="67"/>
    </location>
</feature>
<evidence type="ECO:0000313" key="3">
    <source>
        <dbReference type="Proteomes" id="UP000464751"/>
    </source>
</evidence>
<evidence type="ECO:0008006" key="4">
    <source>
        <dbReference type="Google" id="ProtNLM"/>
    </source>
</evidence>
<dbReference type="RefSeq" id="WP_163073397.1">
    <property type="nucleotide sequence ID" value="NZ_CP048630.1"/>
</dbReference>
<proteinExistence type="predicted"/>
<organism evidence="2 3">
    <name type="scientific">Ancylobacter pratisalsi</name>
    <dbReference type="NCBI Taxonomy" id="1745854"/>
    <lineage>
        <taxon>Bacteria</taxon>
        <taxon>Pseudomonadati</taxon>
        <taxon>Pseudomonadota</taxon>
        <taxon>Alphaproteobacteria</taxon>
        <taxon>Hyphomicrobiales</taxon>
        <taxon>Xanthobacteraceae</taxon>
        <taxon>Ancylobacter</taxon>
    </lineage>
</organism>
<evidence type="ECO:0000256" key="1">
    <source>
        <dbReference type="SAM" id="MobiDB-lite"/>
    </source>
</evidence>
<dbReference type="Proteomes" id="UP000464751">
    <property type="component" value="Chromosome"/>
</dbReference>
<name>A0A6P1YID5_9HYPH</name>